<proteinExistence type="predicted"/>
<dbReference type="Proteomes" id="UP000443582">
    <property type="component" value="Unassembled WGS sequence"/>
</dbReference>
<feature type="domain" description="DUF6531" evidence="3">
    <location>
        <begin position="21"/>
        <end position="88"/>
    </location>
</feature>
<evidence type="ECO:0000259" key="3">
    <source>
        <dbReference type="Pfam" id="PF20148"/>
    </source>
</evidence>
<reference evidence="6" key="1">
    <citation type="journal article" date="2019" name="Int. J. Syst. Evol. Microbiol.">
        <title>Halobacteriovorax valvorus sp. nov., a novel prokaryotic predator isolated from coastal seawater of China.</title>
        <authorList>
            <person name="Chen M.-X."/>
        </authorList>
    </citation>
    <scope>NUCLEOTIDE SEQUENCE [LARGE SCALE GENOMIC DNA]</scope>
    <source>
        <strain evidence="6">BL9</strain>
    </source>
</reference>
<protein>
    <recommendedName>
        <fullName evidence="7">RHS repeat protein</fullName>
    </recommendedName>
</protein>
<dbReference type="InterPro" id="IPR045351">
    <property type="entry name" value="DUF6531"/>
</dbReference>
<keyword evidence="2" id="KW-0732">Signal</keyword>
<evidence type="ECO:0000256" key="2">
    <source>
        <dbReference type="SAM" id="SignalP"/>
    </source>
</evidence>
<dbReference type="NCBIfam" id="TIGR01643">
    <property type="entry name" value="YD_repeat_2x"/>
    <property type="match status" value="1"/>
</dbReference>
<keyword evidence="1" id="KW-0677">Repeat</keyword>
<feature type="signal peptide" evidence="2">
    <location>
        <begin position="1"/>
        <end position="19"/>
    </location>
</feature>
<dbReference type="InterPro" id="IPR006530">
    <property type="entry name" value="YD"/>
</dbReference>
<sequence length="543" mass="61615">MRISLKLLVLCLFSLASIAGVNLKNGNFYITYTDIIVPGGGNDLVIERTYNSKSPGKGWFGYGWGSDYETHLVVSADGSVTIHENGSGAKTRFTPRQAVDPKAAAQKIVDVMRKKTSLSTTVASTLVKKLTNDAELRQAYAKKFNVSSNLAVGTELYSNVRGLQKVVKTRKGYIRKYNDGKENHFNEDGKLIEVKDKNGYVVRLDYSKAGTLQSIKDSMAKQIFFKWYPNGLVKSVESGAGKKTVYTYDSAYNLKEAKDVSGNNFKYDYDANHNMTKITYKDGTFQKIDYEKKTQFVKELTKRSGEVVKYSYESNPKNPDFHYWTLVAKKSPTKKEVVNRYEYEIKKKPDGSHYTYRILTVINGLKTETIYTECCSLPKQIKRGKHVTNFEYNKDGLLVKKSSSRGDFVELDYHKKFKKITKVVNSRGWTEFDYDKKGNLKKANNSKGMSVVLLYDSKGRISKMMDYNKKTKKKRALEFQYNAQGKPVEITMNKIGKINVKYDNYGEILKVESKAGHKMALQVTRAFQSLLAIVKPAGVNLNM</sequence>
<accession>A0ABY0IL09</accession>
<feature type="domain" description="Teneurin-like YD-shell" evidence="4">
    <location>
        <begin position="428"/>
        <end position="532"/>
    </location>
</feature>
<keyword evidence="6" id="KW-1185">Reference proteome</keyword>
<name>A0ABY0IL09_9BACT</name>
<dbReference type="Gene3D" id="2.180.10.10">
    <property type="entry name" value="RHS repeat-associated core"/>
    <property type="match status" value="1"/>
</dbReference>
<dbReference type="PANTHER" id="PTHR32305:SF15">
    <property type="entry name" value="PROTEIN RHSA-RELATED"/>
    <property type="match status" value="1"/>
</dbReference>
<evidence type="ECO:0000259" key="4">
    <source>
        <dbReference type="Pfam" id="PF25023"/>
    </source>
</evidence>
<dbReference type="EMBL" id="QDKL01000001">
    <property type="protein sequence ID" value="RZF23235.1"/>
    <property type="molecule type" value="Genomic_DNA"/>
</dbReference>
<evidence type="ECO:0000313" key="6">
    <source>
        <dbReference type="Proteomes" id="UP000443582"/>
    </source>
</evidence>
<dbReference type="PANTHER" id="PTHR32305">
    <property type="match status" value="1"/>
</dbReference>
<comment type="caution">
    <text evidence="5">The sequence shown here is derived from an EMBL/GenBank/DDBJ whole genome shotgun (WGS) entry which is preliminary data.</text>
</comment>
<dbReference type="Pfam" id="PF20148">
    <property type="entry name" value="DUF6531"/>
    <property type="match status" value="1"/>
</dbReference>
<organism evidence="5 6">
    <name type="scientific">Halobacteriovorax vibrionivorans</name>
    <dbReference type="NCBI Taxonomy" id="2152716"/>
    <lineage>
        <taxon>Bacteria</taxon>
        <taxon>Pseudomonadati</taxon>
        <taxon>Bdellovibrionota</taxon>
        <taxon>Bacteriovoracia</taxon>
        <taxon>Bacteriovoracales</taxon>
        <taxon>Halobacteriovoraceae</taxon>
        <taxon>Halobacteriovorax</taxon>
    </lineage>
</organism>
<gene>
    <name evidence="5" type="ORF">DAY19_05555</name>
</gene>
<feature type="chain" id="PRO_5047271362" description="RHS repeat protein" evidence="2">
    <location>
        <begin position="20"/>
        <end position="543"/>
    </location>
</feature>
<evidence type="ECO:0000313" key="5">
    <source>
        <dbReference type="EMBL" id="RZF23235.1"/>
    </source>
</evidence>
<evidence type="ECO:0008006" key="7">
    <source>
        <dbReference type="Google" id="ProtNLM"/>
    </source>
</evidence>
<dbReference type="Pfam" id="PF25023">
    <property type="entry name" value="TEN_YD-shell"/>
    <property type="match status" value="1"/>
</dbReference>
<dbReference type="InterPro" id="IPR050708">
    <property type="entry name" value="T6SS_VgrG/RHS"/>
</dbReference>
<dbReference type="InterPro" id="IPR056823">
    <property type="entry name" value="TEN-like_YD-shell"/>
</dbReference>
<dbReference type="RefSeq" id="WP_114706182.1">
    <property type="nucleotide sequence ID" value="NZ_QDKL01000001.1"/>
</dbReference>
<evidence type="ECO:0000256" key="1">
    <source>
        <dbReference type="ARBA" id="ARBA00022737"/>
    </source>
</evidence>